<evidence type="ECO:0000256" key="6">
    <source>
        <dbReference type="ARBA" id="ARBA00022741"/>
    </source>
</evidence>
<feature type="region of interest" description="Disordered" evidence="11">
    <location>
        <begin position="380"/>
        <end position="423"/>
    </location>
</feature>
<evidence type="ECO:0000256" key="9">
    <source>
        <dbReference type="ARBA" id="ARBA00023152"/>
    </source>
</evidence>
<dbReference type="GO" id="GO:0004618">
    <property type="term" value="F:phosphoglycerate kinase activity"/>
    <property type="evidence" value="ECO:0007669"/>
    <property type="project" value="UniProtKB-EC"/>
</dbReference>
<dbReference type="Gene3D" id="3.40.50.1260">
    <property type="entry name" value="Phosphoglycerate kinase, N-terminal domain"/>
    <property type="match status" value="2"/>
</dbReference>
<keyword evidence="13" id="KW-1185">Reference proteome</keyword>
<evidence type="ECO:0000256" key="11">
    <source>
        <dbReference type="SAM" id="MobiDB-lite"/>
    </source>
</evidence>
<feature type="compositionally biased region" description="Basic and acidic residues" evidence="11">
    <location>
        <begin position="392"/>
        <end position="409"/>
    </location>
</feature>
<name>A0ABN0R0I4_MYCUL</name>
<dbReference type="InterPro" id="IPR001576">
    <property type="entry name" value="Phosphoglycerate_kinase"/>
</dbReference>
<comment type="caution">
    <text evidence="12">The sequence shown here is derived from an EMBL/GenBank/DDBJ whole genome shotgun (WGS) entry which is preliminary data.</text>
</comment>
<evidence type="ECO:0000256" key="2">
    <source>
        <dbReference type="ARBA" id="ARBA00004838"/>
    </source>
</evidence>
<evidence type="ECO:0000313" key="13">
    <source>
        <dbReference type="Proteomes" id="UP000020681"/>
    </source>
</evidence>
<dbReference type="PANTHER" id="PTHR11406:SF23">
    <property type="entry name" value="PHOSPHOGLYCERATE KINASE 1, CHLOROPLASTIC-RELATED"/>
    <property type="match status" value="1"/>
</dbReference>
<evidence type="ECO:0000313" key="12">
    <source>
        <dbReference type="EMBL" id="EUA90620.1"/>
    </source>
</evidence>
<evidence type="ECO:0000256" key="4">
    <source>
        <dbReference type="ARBA" id="ARBA00016471"/>
    </source>
</evidence>
<keyword evidence="9" id="KW-0324">Glycolysis</keyword>
<gene>
    <name evidence="12" type="primary">pgk</name>
    <name evidence="12" type="ORF">I551_2880</name>
</gene>
<comment type="pathway">
    <text evidence="2">Carbohydrate degradation; glycolysis; pyruvate from D-glyceraldehyde 3-phosphate: step 2/5.</text>
</comment>
<dbReference type="PANTHER" id="PTHR11406">
    <property type="entry name" value="PHOSPHOGLYCERATE KINASE"/>
    <property type="match status" value="1"/>
</dbReference>
<evidence type="ECO:0000256" key="7">
    <source>
        <dbReference type="ARBA" id="ARBA00022777"/>
    </source>
</evidence>
<dbReference type="EMBL" id="JAOL01000100">
    <property type="protein sequence ID" value="EUA90620.1"/>
    <property type="molecule type" value="Genomic_DNA"/>
</dbReference>
<dbReference type="InterPro" id="IPR015824">
    <property type="entry name" value="Phosphoglycerate_kinase_N"/>
</dbReference>
<organism evidence="12 13">
    <name type="scientific">Mycobacterium ulcerans str. Harvey</name>
    <dbReference type="NCBI Taxonomy" id="1299332"/>
    <lineage>
        <taxon>Bacteria</taxon>
        <taxon>Bacillati</taxon>
        <taxon>Actinomycetota</taxon>
        <taxon>Actinomycetes</taxon>
        <taxon>Mycobacteriales</taxon>
        <taxon>Mycobacteriaceae</taxon>
        <taxon>Mycobacterium</taxon>
        <taxon>Mycobacterium ulcerans group</taxon>
    </lineage>
</organism>
<proteinExistence type="inferred from homology"/>
<dbReference type="Pfam" id="PF00162">
    <property type="entry name" value="PGK"/>
    <property type="match status" value="1"/>
</dbReference>
<comment type="catalytic activity">
    <reaction evidence="1 10">
        <text>(2R)-3-phosphoglycerate + ATP = (2R)-3-phospho-glyceroyl phosphate + ADP</text>
        <dbReference type="Rhea" id="RHEA:14801"/>
        <dbReference type="ChEBI" id="CHEBI:30616"/>
        <dbReference type="ChEBI" id="CHEBI:57604"/>
        <dbReference type="ChEBI" id="CHEBI:58272"/>
        <dbReference type="ChEBI" id="CHEBI:456216"/>
        <dbReference type="EC" id="2.7.2.3"/>
    </reaction>
</comment>
<keyword evidence="5 10" id="KW-0808">Transferase</keyword>
<dbReference type="Proteomes" id="UP000020681">
    <property type="component" value="Unassembled WGS sequence"/>
</dbReference>
<evidence type="ECO:0000256" key="8">
    <source>
        <dbReference type="ARBA" id="ARBA00022840"/>
    </source>
</evidence>
<sequence length="448" mass="48390">MLVRSDLNVPLDENGVITDAGRITASVPTLKALLDGGAKVVVAAHFGRPKDGPDPKLSLEPVAAALGEQLGRHVQLAGDIVGTDALARAEGLTDGDVLLLENIRFDKRETSKDDGERLAFAKQLAELVSPEGAFVSDGFGVVHRKQASVYDVATLLPHYAGRLVADEIRVLEQLTSSTERPYAVVLGGSKVSDKLGVIESLATKADSIVIGGGMCFTFLAAQGYSVGTSLLEKEMIDTCRRLLDTYHDVLRLPVDVVVTEKFAADPPPQTVAADAIPADTMGLDIGPGSVKRFAALLSNAKTIFWNGPMGVFEFPAYATGTRASPRRLSRRPARVRSAWSAAVTPPPRFARLAFRRDRSRTFPPAAARRWNTWRARRCPASRCSVDPSPAKPRAEDPREPQAVDRRQLEDEPQSLRGDRSGAEDRILVAGQVLRQSRCDGHSAVHRLA</sequence>
<comment type="similarity">
    <text evidence="10">Belongs to the phosphoglycerate kinase family.</text>
</comment>
<evidence type="ECO:0000256" key="3">
    <source>
        <dbReference type="ARBA" id="ARBA00013061"/>
    </source>
</evidence>
<dbReference type="EC" id="2.7.2.3" evidence="3 10"/>
<keyword evidence="7 10" id="KW-0418">Kinase</keyword>
<evidence type="ECO:0000256" key="5">
    <source>
        <dbReference type="ARBA" id="ARBA00022679"/>
    </source>
</evidence>
<dbReference type="InterPro" id="IPR036043">
    <property type="entry name" value="Phosphoglycerate_kinase_sf"/>
</dbReference>
<dbReference type="PRINTS" id="PR00477">
    <property type="entry name" value="PHGLYCKINASE"/>
</dbReference>
<reference evidence="12 13" key="1">
    <citation type="submission" date="2014-01" db="EMBL/GenBank/DDBJ databases">
        <authorList>
            <person name="Dobos K."/>
            <person name="Lenaerts A."/>
            <person name="Ordway D."/>
            <person name="DeGroote M.A."/>
            <person name="Parker T."/>
            <person name="Sizemore C."/>
            <person name="Tallon L.J."/>
            <person name="Sadzewicz L.K."/>
            <person name="Sengamalay N."/>
            <person name="Fraser C.M."/>
            <person name="Hine E."/>
            <person name="Shefchek K.A."/>
            <person name="Das S.P."/>
            <person name="Tettelin H."/>
        </authorList>
    </citation>
    <scope>NUCLEOTIDE SEQUENCE [LARGE SCALE GENOMIC DNA]</scope>
    <source>
        <strain evidence="12 13">Harvey</strain>
    </source>
</reference>
<evidence type="ECO:0000256" key="10">
    <source>
        <dbReference type="RuleBase" id="RU000532"/>
    </source>
</evidence>
<keyword evidence="8" id="KW-0067">ATP-binding</keyword>
<evidence type="ECO:0000256" key="1">
    <source>
        <dbReference type="ARBA" id="ARBA00000642"/>
    </source>
</evidence>
<accession>A0ABN0R0I4</accession>
<keyword evidence="6" id="KW-0547">Nucleotide-binding</keyword>
<dbReference type="SUPFAM" id="SSF53748">
    <property type="entry name" value="Phosphoglycerate kinase"/>
    <property type="match status" value="1"/>
</dbReference>
<protein>
    <recommendedName>
        <fullName evidence="4 10">Phosphoglycerate kinase</fullName>
        <ecNumber evidence="3 10">2.7.2.3</ecNumber>
    </recommendedName>
</protein>